<keyword evidence="12" id="KW-1185">Reference proteome</keyword>
<keyword evidence="2 7" id="KW-0547">Nucleotide-binding</keyword>
<evidence type="ECO:0000256" key="7">
    <source>
        <dbReference type="RuleBase" id="RU000492"/>
    </source>
</evidence>
<comment type="similarity">
    <text evidence="7">Belongs to the DEAD box helicase family.</text>
</comment>
<dbReference type="PANTHER" id="PTHR47958">
    <property type="entry name" value="ATP-DEPENDENT RNA HELICASE DBP3"/>
    <property type="match status" value="1"/>
</dbReference>
<dbReference type="Pfam" id="PF00270">
    <property type="entry name" value="DEAD"/>
    <property type="match status" value="1"/>
</dbReference>
<dbReference type="InterPro" id="IPR011545">
    <property type="entry name" value="DEAD/DEAH_box_helicase_dom"/>
</dbReference>
<dbReference type="Proteomes" id="UP000298663">
    <property type="component" value="Unassembled WGS sequence"/>
</dbReference>
<evidence type="ECO:0000256" key="4">
    <source>
        <dbReference type="ARBA" id="ARBA00022806"/>
    </source>
</evidence>
<evidence type="ECO:0000259" key="10">
    <source>
        <dbReference type="PROSITE" id="PS51194"/>
    </source>
</evidence>
<dbReference type="InterPro" id="IPR027417">
    <property type="entry name" value="P-loop_NTPase"/>
</dbReference>
<comment type="catalytic activity">
    <reaction evidence="6">
        <text>ATP + H2O = ADP + phosphate + H(+)</text>
        <dbReference type="Rhea" id="RHEA:13065"/>
        <dbReference type="ChEBI" id="CHEBI:15377"/>
        <dbReference type="ChEBI" id="CHEBI:15378"/>
        <dbReference type="ChEBI" id="CHEBI:30616"/>
        <dbReference type="ChEBI" id="CHEBI:43474"/>
        <dbReference type="ChEBI" id="CHEBI:456216"/>
        <dbReference type="EC" id="3.6.4.13"/>
    </reaction>
</comment>
<dbReference type="GO" id="GO:0005524">
    <property type="term" value="F:ATP binding"/>
    <property type="evidence" value="ECO:0007669"/>
    <property type="project" value="UniProtKB-KW"/>
</dbReference>
<reference evidence="11 12" key="1">
    <citation type="journal article" date="2015" name="Genome Biol.">
        <title>Comparative genomics of Steinernema reveals deeply conserved gene regulatory networks.</title>
        <authorList>
            <person name="Dillman A.R."/>
            <person name="Macchietto M."/>
            <person name="Porter C.F."/>
            <person name="Rogers A."/>
            <person name="Williams B."/>
            <person name="Antoshechkin I."/>
            <person name="Lee M.M."/>
            <person name="Goodwin Z."/>
            <person name="Lu X."/>
            <person name="Lewis E.E."/>
            <person name="Goodrich-Blair H."/>
            <person name="Stock S.P."/>
            <person name="Adams B.J."/>
            <person name="Sternberg P.W."/>
            <person name="Mortazavi A."/>
        </authorList>
    </citation>
    <scope>NUCLEOTIDE SEQUENCE [LARGE SCALE GENOMIC DNA]</scope>
    <source>
        <strain evidence="11 12">ALL</strain>
    </source>
</reference>
<sequence>MNAVIKNEFQKPTPIQAQAIPAALLGRDVLGIAKTGSGKTAAYLWPAIVHIMEQPELEAKDGPIALIVAPTRELAIQVYQDAKKFCKVFNINVVCAYGGGSKYEQQKALEEGAELVVCTPGRIIDLVKIEATNFTRVTFLVFDEADRMFDMGFEQQVRSISDHIRPDRQCLMFSATFKNRVERLAREALNDPVRIVQGTIGEANADVLQSVECMGNRDDKWVWLTRRLVEFTSMGKVLIFVTKKLYAEELAQHLKQKRDVELVLLHGDMLQYERNEKLKAFRGDIPVMVATDVASRGLDIPEIRTVINYDVAKDIDTHVHRIGRTGRAGHKGCAYTLLTNEDKEFAGHLVRNLESVNQYVPQYLMDMAMKVPMFAATRAKNAQYQPQAPAALRSGFAYKPKLRPGLGSAPAPRGPPQDDIFNAVASFKTTPKNLCSSTPTAAPSSNMTRAEMMRAAYKNSFMSNFRAASTSEETRLEATDPRPEWKKKVEAKAAEISRAVGENEASQKKRSRWN</sequence>
<comment type="caution">
    <text evidence="11">The sequence shown here is derived from an EMBL/GenBank/DDBJ whole genome shotgun (WGS) entry which is preliminary data.</text>
</comment>
<protein>
    <recommendedName>
        <fullName evidence="1">RNA helicase</fullName>
        <ecNumber evidence="1">3.6.4.13</ecNumber>
    </recommendedName>
</protein>
<reference evidence="11 12" key="2">
    <citation type="journal article" date="2019" name="G3 (Bethesda)">
        <title>Hybrid Assembly of the Genome of the Entomopathogenic Nematode Steinernema carpocapsae Identifies the X-Chromosome.</title>
        <authorList>
            <person name="Serra L."/>
            <person name="Macchietto M."/>
            <person name="Macias-Munoz A."/>
            <person name="McGill C.J."/>
            <person name="Rodriguez I.M."/>
            <person name="Rodriguez B."/>
            <person name="Murad R."/>
            <person name="Mortazavi A."/>
        </authorList>
    </citation>
    <scope>NUCLEOTIDE SEQUENCE [LARGE SCALE GENOMIC DNA]</scope>
    <source>
        <strain evidence="11 12">ALL</strain>
    </source>
</reference>
<dbReference type="SUPFAM" id="SSF52540">
    <property type="entry name" value="P-loop containing nucleoside triphosphate hydrolases"/>
    <property type="match status" value="1"/>
</dbReference>
<feature type="compositionally biased region" description="Basic and acidic residues" evidence="8">
    <location>
        <begin position="472"/>
        <end position="490"/>
    </location>
</feature>
<evidence type="ECO:0000313" key="12">
    <source>
        <dbReference type="Proteomes" id="UP000298663"/>
    </source>
</evidence>
<dbReference type="InterPro" id="IPR014001">
    <property type="entry name" value="Helicase_ATP-bd"/>
</dbReference>
<feature type="domain" description="Helicase ATP-binding" evidence="9">
    <location>
        <begin position="20"/>
        <end position="195"/>
    </location>
</feature>
<dbReference type="GO" id="GO:0003724">
    <property type="term" value="F:RNA helicase activity"/>
    <property type="evidence" value="ECO:0007669"/>
    <property type="project" value="UniProtKB-EC"/>
</dbReference>
<keyword evidence="5 7" id="KW-0067">ATP-binding</keyword>
<evidence type="ECO:0000256" key="8">
    <source>
        <dbReference type="SAM" id="MobiDB-lite"/>
    </source>
</evidence>
<name>A0A4U5MII9_STECR</name>
<dbReference type="Pfam" id="PF00271">
    <property type="entry name" value="Helicase_C"/>
    <property type="match status" value="1"/>
</dbReference>
<evidence type="ECO:0000313" key="11">
    <source>
        <dbReference type="EMBL" id="TKR68683.1"/>
    </source>
</evidence>
<dbReference type="OrthoDB" id="196131at2759"/>
<dbReference type="InterPro" id="IPR001650">
    <property type="entry name" value="Helicase_C-like"/>
</dbReference>
<dbReference type="EMBL" id="AZBU02000008">
    <property type="protein sequence ID" value="TKR68683.1"/>
    <property type="molecule type" value="Genomic_DNA"/>
</dbReference>
<dbReference type="PROSITE" id="PS51194">
    <property type="entry name" value="HELICASE_CTER"/>
    <property type="match status" value="1"/>
</dbReference>
<dbReference type="Gene3D" id="3.40.50.300">
    <property type="entry name" value="P-loop containing nucleotide triphosphate hydrolases"/>
    <property type="match status" value="2"/>
</dbReference>
<dbReference type="SMART" id="SM00487">
    <property type="entry name" value="DEXDc"/>
    <property type="match status" value="1"/>
</dbReference>
<accession>A0A4U5MII9</accession>
<keyword evidence="4 7" id="KW-0347">Helicase</keyword>
<proteinExistence type="inferred from homology"/>
<dbReference type="GO" id="GO:0043186">
    <property type="term" value="C:P granule"/>
    <property type="evidence" value="ECO:0007669"/>
    <property type="project" value="UniProtKB-ARBA"/>
</dbReference>
<evidence type="ECO:0000256" key="3">
    <source>
        <dbReference type="ARBA" id="ARBA00022801"/>
    </source>
</evidence>
<dbReference type="CDD" id="cd18787">
    <property type="entry name" value="SF2_C_DEAD"/>
    <property type="match status" value="1"/>
</dbReference>
<feature type="domain" description="Helicase C-terminal" evidence="10">
    <location>
        <begin position="223"/>
        <end position="368"/>
    </location>
</feature>
<dbReference type="STRING" id="34508.A0A4U5MII9"/>
<evidence type="ECO:0000259" key="9">
    <source>
        <dbReference type="PROSITE" id="PS51192"/>
    </source>
</evidence>
<dbReference type="EC" id="3.6.4.13" evidence="1"/>
<dbReference type="SMART" id="SM00490">
    <property type="entry name" value="HELICc"/>
    <property type="match status" value="1"/>
</dbReference>
<dbReference type="GO" id="GO:0016787">
    <property type="term" value="F:hydrolase activity"/>
    <property type="evidence" value="ECO:0007669"/>
    <property type="project" value="UniProtKB-KW"/>
</dbReference>
<dbReference type="GO" id="GO:0003676">
    <property type="term" value="F:nucleic acid binding"/>
    <property type="evidence" value="ECO:0007669"/>
    <property type="project" value="InterPro"/>
</dbReference>
<feature type="region of interest" description="Disordered" evidence="8">
    <location>
        <begin position="468"/>
        <end position="490"/>
    </location>
</feature>
<evidence type="ECO:0000256" key="2">
    <source>
        <dbReference type="ARBA" id="ARBA00022741"/>
    </source>
</evidence>
<dbReference type="AlphaFoldDB" id="A0A4U5MII9"/>
<evidence type="ECO:0000256" key="6">
    <source>
        <dbReference type="ARBA" id="ARBA00047984"/>
    </source>
</evidence>
<keyword evidence="3 7" id="KW-0378">Hydrolase</keyword>
<evidence type="ECO:0000256" key="5">
    <source>
        <dbReference type="ARBA" id="ARBA00022840"/>
    </source>
</evidence>
<evidence type="ECO:0000256" key="1">
    <source>
        <dbReference type="ARBA" id="ARBA00012552"/>
    </source>
</evidence>
<dbReference type="FunFam" id="3.40.50.300:FF:000079">
    <property type="entry name" value="probable ATP-dependent RNA helicase DDX17"/>
    <property type="match status" value="1"/>
</dbReference>
<dbReference type="PROSITE" id="PS51192">
    <property type="entry name" value="HELICASE_ATP_BIND_1"/>
    <property type="match status" value="1"/>
</dbReference>
<organism evidence="11 12">
    <name type="scientific">Steinernema carpocapsae</name>
    <name type="common">Entomopathogenic nematode</name>
    <dbReference type="NCBI Taxonomy" id="34508"/>
    <lineage>
        <taxon>Eukaryota</taxon>
        <taxon>Metazoa</taxon>
        <taxon>Ecdysozoa</taxon>
        <taxon>Nematoda</taxon>
        <taxon>Chromadorea</taxon>
        <taxon>Rhabditida</taxon>
        <taxon>Tylenchina</taxon>
        <taxon>Panagrolaimomorpha</taxon>
        <taxon>Strongyloidoidea</taxon>
        <taxon>Steinernematidae</taxon>
        <taxon>Steinernema</taxon>
    </lineage>
</organism>
<dbReference type="InterPro" id="IPR000629">
    <property type="entry name" value="RNA-helicase_DEAD-box_CS"/>
</dbReference>
<dbReference type="PROSITE" id="PS00039">
    <property type="entry name" value="DEAD_ATP_HELICASE"/>
    <property type="match status" value="1"/>
</dbReference>
<gene>
    <name evidence="11" type="ORF">L596_030930</name>
</gene>